<gene>
    <name evidence="2" type="primary">20346093</name>
    <name evidence="1" type="ORF">GGTG_05635</name>
</gene>
<organism evidence="1">
    <name type="scientific">Gaeumannomyces tritici (strain R3-111a-1)</name>
    <name type="common">Wheat and barley take-all root rot fungus</name>
    <name type="synonym">Gaeumannomyces graminis var. tritici</name>
    <dbReference type="NCBI Taxonomy" id="644352"/>
    <lineage>
        <taxon>Eukaryota</taxon>
        <taxon>Fungi</taxon>
        <taxon>Dikarya</taxon>
        <taxon>Ascomycota</taxon>
        <taxon>Pezizomycotina</taxon>
        <taxon>Sordariomycetes</taxon>
        <taxon>Sordariomycetidae</taxon>
        <taxon>Magnaporthales</taxon>
        <taxon>Magnaporthaceae</taxon>
        <taxon>Gaeumannomyces</taxon>
    </lineage>
</organism>
<protein>
    <recommendedName>
        <fullName evidence="4">FAR1 domain-containing protein</fullName>
    </recommendedName>
</protein>
<evidence type="ECO:0000313" key="3">
    <source>
        <dbReference type="Proteomes" id="UP000006039"/>
    </source>
</evidence>
<evidence type="ECO:0000313" key="1">
    <source>
        <dbReference type="EMBL" id="EJT75703.1"/>
    </source>
</evidence>
<reference evidence="2" key="4">
    <citation type="journal article" date="2015" name="G3 (Bethesda)">
        <title>Genome sequences of three phytopathogenic species of the Magnaporthaceae family of fungi.</title>
        <authorList>
            <person name="Okagaki L.H."/>
            <person name="Nunes C.C."/>
            <person name="Sailsbery J."/>
            <person name="Clay B."/>
            <person name="Brown D."/>
            <person name="John T."/>
            <person name="Oh Y."/>
            <person name="Young N."/>
            <person name="Fitzgerald M."/>
            <person name="Haas B.J."/>
            <person name="Zeng Q."/>
            <person name="Young S."/>
            <person name="Adiconis X."/>
            <person name="Fan L."/>
            <person name="Levin J.Z."/>
            <person name="Mitchell T.K."/>
            <person name="Okubara P.A."/>
            <person name="Farman M.L."/>
            <person name="Kohn L.M."/>
            <person name="Birren B."/>
            <person name="Ma L.-J."/>
            <person name="Dean R.A."/>
        </authorList>
    </citation>
    <scope>NUCLEOTIDE SEQUENCE</scope>
    <source>
        <strain evidence="2">R3-111a-1</strain>
    </source>
</reference>
<dbReference type="HOGENOM" id="CLU_1635509_0_0_1"/>
<accession>J3NWH1</accession>
<proteinExistence type="predicted"/>
<dbReference type="EMBL" id="GL385397">
    <property type="protein sequence ID" value="EJT75703.1"/>
    <property type="molecule type" value="Genomic_DNA"/>
</dbReference>
<evidence type="ECO:0008006" key="4">
    <source>
        <dbReference type="Google" id="ProtNLM"/>
    </source>
</evidence>
<keyword evidence="3" id="KW-1185">Reference proteome</keyword>
<dbReference type="AlphaFoldDB" id="J3NWH1"/>
<dbReference type="EnsemblFungi" id="EJT75703">
    <property type="protein sequence ID" value="EJT75703"/>
    <property type="gene ID" value="GGTG_05635"/>
</dbReference>
<evidence type="ECO:0000313" key="2">
    <source>
        <dbReference type="EnsemblFungi" id="EJT75703"/>
    </source>
</evidence>
<dbReference type="VEuPathDB" id="FungiDB:GGTG_05635"/>
<dbReference type="RefSeq" id="XP_009221703.1">
    <property type="nucleotide sequence ID" value="XM_009223439.1"/>
</dbReference>
<reference evidence="3" key="1">
    <citation type="submission" date="2010-07" db="EMBL/GenBank/DDBJ databases">
        <title>The genome sequence of Gaeumannomyces graminis var. tritici strain R3-111a-1.</title>
        <authorList>
            <consortium name="The Broad Institute Genome Sequencing Platform"/>
            <person name="Ma L.-J."/>
            <person name="Dead R."/>
            <person name="Young S."/>
            <person name="Zeng Q."/>
            <person name="Koehrsen M."/>
            <person name="Alvarado L."/>
            <person name="Berlin A."/>
            <person name="Chapman S.B."/>
            <person name="Chen Z."/>
            <person name="Freedman E."/>
            <person name="Gellesch M."/>
            <person name="Goldberg J."/>
            <person name="Griggs A."/>
            <person name="Gujja S."/>
            <person name="Heilman E.R."/>
            <person name="Heiman D."/>
            <person name="Hepburn T."/>
            <person name="Howarth C."/>
            <person name="Jen D."/>
            <person name="Larson L."/>
            <person name="Mehta T."/>
            <person name="Neiman D."/>
            <person name="Pearson M."/>
            <person name="Roberts A."/>
            <person name="Saif S."/>
            <person name="Shea T."/>
            <person name="Shenoy N."/>
            <person name="Sisk P."/>
            <person name="Stolte C."/>
            <person name="Sykes S."/>
            <person name="Walk T."/>
            <person name="White J."/>
            <person name="Yandava C."/>
            <person name="Haas B."/>
            <person name="Nusbaum C."/>
            <person name="Birren B."/>
        </authorList>
    </citation>
    <scope>NUCLEOTIDE SEQUENCE [LARGE SCALE GENOMIC DNA]</scope>
    <source>
        <strain evidence="3">R3-111a-1</strain>
    </source>
</reference>
<reference evidence="2" key="5">
    <citation type="submission" date="2018-04" db="UniProtKB">
        <authorList>
            <consortium name="EnsemblFungi"/>
        </authorList>
    </citation>
    <scope>IDENTIFICATION</scope>
    <source>
        <strain evidence="2">R3-111a-1</strain>
    </source>
</reference>
<dbReference type="GeneID" id="20346093"/>
<sequence>MLSNAIYAFCNELFNALAARAHAKGYNIVLHDNYKSAGKIFRTQMRYAKKGVLKQQPNVADTYKAKKRKTSTKGTNCPWITAFKRMGAGWVKVPYVNLGHNHPLADNLAAFTNFRRKSLQICKERILALWKARLRPLAIMQSLRAKRPKRINFTRKNLGNFL</sequence>
<reference evidence="1" key="3">
    <citation type="submission" date="2010-09" db="EMBL/GenBank/DDBJ databases">
        <title>Annotation of Gaeumannomyces graminis var. tritici R3-111a-1.</title>
        <authorList>
            <consortium name="The Broad Institute Genome Sequencing Platform"/>
            <person name="Ma L.-J."/>
            <person name="Dead R."/>
            <person name="Young S.K."/>
            <person name="Zeng Q."/>
            <person name="Gargeya S."/>
            <person name="Fitzgerald M."/>
            <person name="Haas B."/>
            <person name="Abouelleil A."/>
            <person name="Alvarado L."/>
            <person name="Arachchi H.M."/>
            <person name="Berlin A."/>
            <person name="Brown A."/>
            <person name="Chapman S.B."/>
            <person name="Chen Z."/>
            <person name="Dunbar C."/>
            <person name="Freedman E."/>
            <person name="Gearin G."/>
            <person name="Gellesch M."/>
            <person name="Goldberg J."/>
            <person name="Griggs A."/>
            <person name="Gujja S."/>
            <person name="Heiman D."/>
            <person name="Howarth C."/>
            <person name="Larson L."/>
            <person name="Lui A."/>
            <person name="MacDonald P.J.P."/>
            <person name="Mehta T."/>
            <person name="Montmayeur A."/>
            <person name="Murphy C."/>
            <person name="Neiman D."/>
            <person name="Pearson M."/>
            <person name="Priest M."/>
            <person name="Roberts A."/>
            <person name="Saif S."/>
            <person name="Shea T."/>
            <person name="Shenoy N."/>
            <person name="Sisk P."/>
            <person name="Stolte C."/>
            <person name="Sykes S."/>
            <person name="Yandava C."/>
            <person name="Wortman J."/>
            <person name="Nusbaum C."/>
            <person name="Birren B."/>
        </authorList>
    </citation>
    <scope>NUCLEOTIDE SEQUENCE</scope>
    <source>
        <strain evidence="1">R3-111a-1</strain>
    </source>
</reference>
<name>J3NWH1_GAET3</name>
<dbReference type="Proteomes" id="UP000006039">
    <property type="component" value="Unassembled WGS sequence"/>
</dbReference>
<reference evidence="1" key="2">
    <citation type="submission" date="2010-07" db="EMBL/GenBank/DDBJ databases">
        <authorList>
            <consortium name="The Broad Institute Genome Sequencing Platform"/>
            <consortium name="Broad Institute Genome Sequencing Center for Infectious Disease"/>
            <person name="Ma L.-J."/>
            <person name="Dead R."/>
            <person name="Young S."/>
            <person name="Zeng Q."/>
            <person name="Koehrsen M."/>
            <person name="Alvarado L."/>
            <person name="Berlin A."/>
            <person name="Chapman S.B."/>
            <person name="Chen Z."/>
            <person name="Freedman E."/>
            <person name="Gellesch M."/>
            <person name="Goldberg J."/>
            <person name="Griggs A."/>
            <person name="Gujja S."/>
            <person name="Heilman E.R."/>
            <person name="Heiman D."/>
            <person name="Hepburn T."/>
            <person name="Howarth C."/>
            <person name="Jen D."/>
            <person name="Larson L."/>
            <person name="Mehta T."/>
            <person name="Neiman D."/>
            <person name="Pearson M."/>
            <person name="Roberts A."/>
            <person name="Saif S."/>
            <person name="Shea T."/>
            <person name="Shenoy N."/>
            <person name="Sisk P."/>
            <person name="Stolte C."/>
            <person name="Sykes S."/>
            <person name="Walk T."/>
            <person name="White J."/>
            <person name="Yandava C."/>
            <person name="Haas B."/>
            <person name="Nusbaum C."/>
            <person name="Birren B."/>
        </authorList>
    </citation>
    <scope>NUCLEOTIDE SEQUENCE</scope>
    <source>
        <strain evidence="1">R3-111a-1</strain>
    </source>
</reference>
<dbReference type="OrthoDB" id="310895at2759"/>